<feature type="region of interest" description="Disordered" evidence="1">
    <location>
        <begin position="1"/>
        <end position="23"/>
    </location>
</feature>
<evidence type="ECO:0000313" key="2">
    <source>
        <dbReference type="EMBL" id="OMO51489.1"/>
    </source>
</evidence>
<evidence type="ECO:0000313" key="3">
    <source>
        <dbReference type="Proteomes" id="UP000188268"/>
    </source>
</evidence>
<dbReference type="AlphaFoldDB" id="A0A1R3G057"/>
<name>A0A1R3G057_COCAP</name>
<organism evidence="2 3">
    <name type="scientific">Corchorus capsularis</name>
    <name type="common">Jute</name>
    <dbReference type="NCBI Taxonomy" id="210143"/>
    <lineage>
        <taxon>Eukaryota</taxon>
        <taxon>Viridiplantae</taxon>
        <taxon>Streptophyta</taxon>
        <taxon>Embryophyta</taxon>
        <taxon>Tracheophyta</taxon>
        <taxon>Spermatophyta</taxon>
        <taxon>Magnoliopsida</taxon>
        <taxon>eudicotyledons</taxon>
        <taxon>Gunneridae</taxon>
        <taxon>Pentapetalae</taxon>
        <taxon>rosids</taxon>
        <taxon>malvids</taxon>
        <taxon>Malvales</taxon>
        <taxon>Malvaceae</taxon>
        <taxon>Grewioideae</taxon>
        <taxon>Apeibeae</taxon>
        <taxon>Corchorus</taxon>
    </lineage>
</organism>
<sequence length="23" mass="2418">MGFGVAEAEAEPRGPSHALHLQI</sequence>
<keyword evidence="3" id="KW-1185">Reference proteome</keyword>
<evidence type="ECO:0000256" key="1">
    <source>
        <dbReference type="SAM" id="MobiDB-lite"/>
    </source>
</evidence>
<dbReference type="Proteomes" id="UP000188268">
    <property type="component" value="Unassembled WGS sequence"/>
</dbReference>
<gene>
    <name evidence="2" type="ORF">CCACVL1_29766</name>
</gene>
<proteinExistence type="predicted"/>
<comment type="caution">
    <text evidence="2">The sequence shown here is derived from an EMBL/GenBank/DDBJ whole genome shotgun (WGS) entry which is preliminary data.</text>
</comment>
<protein>
    <submittedName>
        <fullName evidence="2">Uncharacterized protein</fullName>
    </submittedName>
</protein>
<reference evidence="2 3" key="1">
    <citation type="submission" date="2013-09" db="EMBL/GenBank/DDBJ databases">
        <title>Corchorus capsularis genome sequencing.</title>
        <authorList>
            <person name="Alam M."/>
            <person name="Haque M.S."/>
            <person name="Islam M.S."/>
            <person name="Emdad E.M."/>
            <person name="Islam M.M."/>
            <person name="Ahmed B."/>
            <person name="Halim A."/>
            <person name="Hossen Q.M.M."/>
            <person name="Hossain M.Z."/>
            <person name="Ahmed R."/>
            <person name="Khan M.M."/>
            <person name="Islam R."/>
            <person name="Rashid M.M."/>
            <person name="Khan S.A."/>
            <person name="Rahman M.S."/>
            <person name="Alam M."/>
        </authorList>
    </citation>
    <scope>NUCLEOTIDE SEQUENCE [LARGE SCALE GENOMIC DNA]</scope>
    <source>
        <strain evidence="3">cv. CVL-1</strain>
        <tissue evidence="2">Whole seedling</tissue>
    </source>
</reference>
<dbReference type="Gramene" id="OMO51489">
    <property type="protein sequence ID" value="OMO51489"/>
    <property type="gene ID" value="CCACVL1_29766"/>
</dbReference>
<accession>A0A1R3G057</accession>
<dbReference type="EMBL" id="AWWV01015784">
    <property type="protein sequence ID" value="OMO51489.1"/>
    <property type="molecule type" value="Genomic_DNA"/>
</dbReference>